<name>A0ABM9AV33_9BACT</name>
<protein>
    <submittedName>
        <fullName evidence="1">Uncharacterized protein</fullName>
    </submittedName>
</protein>
<organism evidence="1 2">
    <name type="scientific">Emticicia aquatica</name>
    <dbReference type="NCBI Taxonomy" id="1681835"/>
    <lineage>
        <taxon>Bacteria</taxon>
        <taxon>Pseudomonadati</taxon>
        <taxon>Bacteroidota</taxon>
        <taxon>Cytophagia</taxon>
        <taxon>Cytophagales</taxon>
        <taxon>Leadbetterellaceae</taxon>
        <taxon>Emticicia</taxon>
    </lineage>
</organism>
<sequence>MKKLFLTFLIFNLSIQITLAQKRQEIMINDFDDKPQTVNWWRDNEHVKFSYDEIKKNQANKRSKACLYVKWDSITTTKPFTWFTDLKADSLAADGMESKWKSFQQNTWLSFWCKGGEGDTLMLHYLVLSKGHSSKWGATTMIPVIAKKWTFYKVRFVDLQYENWGKITADFDLNTDIGRCFEVGLRSGLVTPKGYIEAWFDNIKLTNYEPFK</sequence>
<comment type="caution">
    <text evidence="1">The sequence shown here is derived from an EMBL/GenBank/DDBJ whole genome shotgun (WGS) entry which is preliminary data.</text>
</comment>
<dbReference type="EMBL" id="CAKLPY010000008">
    <property type="protein sequence ID" value="CAH0997913.1"/>
    <property type="molecule type" value="Genomic_DNA"/>
</dbReference>
<evidence type="ECO:0000313" key="1">
    <source>
        <dbReference type="EMBL" id="CAH0997913.1"/>
    </source>
</evidence>
<dbReference type="Proteomes" id="UP000837932">
    <property type="component" value="Unassembled WGS sequence"/>
</dbReference>
<keyword evidence="2" id="KW-1185">Reference proteome</keyword>
<accession>A0ABM9AV33</accession>
<proteinExistence type="predicted"/>
<gene>
    <name evidence="1" type="ORF">EMA8858_04048</name>
</gene>
<evidence type="ECO:0000313" key="2">
    <source>
        <dbReference type="Proteomes" id="UP000837932"/>
    </source>
</evidence>
<reference evidence="1" key="1">
    <citation type="submission" date="2021-12" db="EMBL/GenBank/DDBJ databases">
        <authorList>
            <person name="Rodrigo-Torres L."/>
            <person name="Arahal R. D."/>
            <person name="Lucena T."/>
        </authorList>
    </citation>
    <scope>NUCLEOTIDE SEQUENCE</scope>
    <source>
        <strain evidence="1">CECT 8858</strain>
    </source>
</reference>